<feature type="region of interest" description="Disordered" evidence="6">
    <location>
        <begin position="305"/>
        <end position="374"/>
    </location>
</feature>
<reference evidence="9" key="1">
    <citation type="journal article" date="2013" name="Nat. Biotechnol.">
        <title>Chinese hamster genome sequenced from sorted chromosomes.</title>
        <authorList>
            <person name="Brinkrolf K."/>
            <person name="Rupp O."/>
            <person name="Laux H."/>
            <person name="Kollin F."/>
            <person name="Ernst W."/>
            <person name="Linke B."/>
            <person name="Kofler R."/>
            <person name="Romand S."/>
            <person name="Hesse F."/>
            <person name="Budach W.E."/>
            <person name="Galosy S."/>
            <person name="Muller D."/>
            <person name="Noll T."/>
            <person name="Wienberg J."/>
            <person name="Jostock T."/>
            <person name="Leonard M."/>
            <person name="Grillari J."/>
            <person name="Tauch A."/>
            <person name="Goesmann A."/>
            <person name="Helk B."/>
            <person name="Mott J.E."/>
            <person name="Puhler A."/>
            <person name="Borth N."/>
        </authorList>
    </citation>
    <scope>NUCLEOTIDE SEQUENCE [LARGE SCALE GENOMIC DNA]</scope>
    <source>
        <strain evidence="9">17A/GY</strain>
    </source>
</reference>
<dbReference type="InterPro" id="IPR050840">
    <property type="entry name" value="Adaptor_Complx_Large_Subunit"/>
</dbReference>
<dbReference type="EMBL" id="KE672658">
    <property type="protein sequence ID" value="ERE79069.1"/>
    <property type="molecule type" value="Genomic_DNA"/>
</dbReference>
<keyword evidence="5" id="KW-0472">Membrane</keyword>
<dbReference type="Proteomes" id="UP000030759">
    <property type="component" value="Unassembled WGS sequence"/>
</dbReference>
<dbReference type="Gene3D" id="1.25.10.10">
    <property type="entry name" value="Leucine-rich Repeat Variant"/>
    <property type="match status" value="1"/>
</dbReference>
<evidence type="ECO:0000259" key="7">
    <source>
        <dbReference type="Pfam" id="PF01602"/>
    </source>
</evidence>
<evidence type="ECO:0000313" key="8">
    <source>
        <dbReference type="EMBL" id="ERE79069.1"/>
    </source>
</evidence>
<evidence type="ECO:0000256" key="2">
    <source>
        <dbReference type="ARBA" id="ARBA00006613"/>
    </source>
</evidence>
<dbReference type="AlphaFoldDB" id="A0A061I929"/>
<comment type="subcellular location">
    <subcellularLocation>
        <location evidence="1">Endomembrane system</location>
        <topology evidence="1">Peripheral membrane protein</topology>
    </subcellularLocation>
</comment>
<evidence type="ECO:0000256" key="4">
    <source>
        <dbReference type="ARBA" id="ARBA00022927"/>
    </source>
</evidence>
<dbReference type="InterPro" id="IPR011989">
    <property type="entry name" value="ARM-like"/>
</dbReference>
<dbReference type="GO" id="GO:0016192">
    <property type="term" value="P:vesicle-mediated transport"/>
    <property type="evidence" value="ECO:0007669"/>
    <property type="project" value="InterPro"/>
</dbReference>
<evidence type="ECO:0000256" key="6">
    <source>
        <dbReference type="SAM" id="MobiDB-lite"/>
    </source>
</evidence>
<dbReference type="Pfam" id="PF01602">
    <property type="entry name" value="Adaptin_N"/>
    <property type="match status" value="1"/>
</dbReference>
<dbReference type="SUPFAM" id="SSF48371">
    <property type="entry name" value="ARM repeat"/>
    <property type="match status" value="1"/>
</dbReference>
<feature type="compositionally biased region" description="Low complexity" evidence="6">
    <location>
        <begin position="336"/>
        <end position="360"/>
    </location>
</feature>
<evidence type="ECO:0000313" key="9">
    <source>
        <dbReference type="Proteomes" id="UP000030759"/>
    </source>
</evidence>
<organism evidence="8 9">
    <name type="scientific">Cricetulus griseus</name>
    <name type="common">Chinese hamster</name>
    <name type="synonym">Cricetulus barabensis griseus</name>
    <dbReference type="NCBI Taxonomy" id="10029"/>
    <lineage>
        <taxon>Eukaryota</taxon>
        <taxon>Metazoa</taxon>
        <taxon>Chordata</taxon>
        <taxon>Craniata</taxon>
        <taxon>Vertebrata</taxon>
        <taxon>Euteleostomi</taxon>
        <taxon>Mammalia</taxon>
        <taxon>Eutheria</taxon>
        <taxon>Euarchontoglires</taxon>
        <taxon>Glires</taxon>
        <taxon>Rodentia</taxon>
        <taxon>Myomorpha</taxon>
        <taxon>Muroidea</taxon>
        <taxon>Cricetidae</taxon>
        <taxon>Cricetinae</taxon>
        <taxon>Cricetulus</taxon>
    </lineage>
</organism>
<keyword evidence="4" id="KW-0653">Protein transport</keyword>
<protein>
    <submittedName>
        <fullName evidence="8">AP-2 complex subunit alpha-2 isoform 1</fullName>
    </submittedName>
</protein>
<dbReference type="GO" id="GO:0012505">
    <property type="term" value="C:endomembrane system"/>
    <property type="evidence" value="ECO:0007669"/>
    <property type="project" value="UniProtKB-SubCell"/>
</dbReference>
<dbReference type="PANTHER" id="PTHR22780">
    <property type="entry name" value="ADAPTIN, ALPHA/GAMMA/EPSILON"/>
    <property type="match status" value="1"/>
</dbReference>
<keyword evidence="3" id="KW-0813">Transport</keyword>
<dbReference type="InterPro" id="IPR002553">
    <property type="entry name" value="Clathrin/coatomer_adapt-like_N"/>
</dbReference>
<evidence type="ECO:0000256" key="1">
    <source>
        <dbReference type="ARBA" id="ARBA00004184"/>
    </source>
</evidence>
<dbReference type="GO" id="GO:0006886">
    <property type="term" value="P:intracellular protein transport"/>
    <property type="evidence" value="ECO:0007669"/>
    <property type="project" value="InterPro"/>
</dbReference>
<sequence>MRLRGSEPNLLVRACNQLGQFLQHRETNLRYLALESMCTLASSEFSHEAVKTHIETVINALKVRFLLTERDVSVRQRAVDLLYAMCDRSNAQQIVAEMLSYLETADYSIREEIVLKVAILAEKYAVDYTWYVDTILNLIRIAGDYVSEEVWYRVIQIVINRDDVQGYAAKTVFEALQAPACHENLVKVGGYILGEFGNLIAGDPRSSPLIQFNLLHSKFHLCSVPTRALLLSTYIKFVNLFPEVKATIQDVLRSDSQLKNADVELQQRAVEYLRLSTVASTDILATVLEEMPPFPERESSILAKLKKKKGPSTVTDLEESKRERSIDVNGGPEPVPASTSAASTPSPSADLLGLGAVPAAPTGPPPSSGGGLLVDVFSDSASAVAPLAPGSEDNFAR</sequence>
<feature type="domain" description="Clathrin/coatomer adaptor adaptin-like N-terminal" evidence="7">
    <location>
        <begin position="6"/>
        <end position="277"/>
    </location>
</feature>
<accession>A0A061I929</accession>
<proteinExistence type="inferred from homology"/>
<gene>
    <name evidence="8" type="ORF">H671_3g9871</name>
</gene>
<dbReference type="InterPro" id="IPR016024">
    <property type="entry name" value="ARM-type_fold"/>
</dbReference>
<dbReference type="GO" id="GO:0030117">
    <property type="term" value="C:membrane coat"/>
    <property type="evidence" value="ECO:0007669"/>
    <property type="project" value="InterPro"/>
</dbReference>
<evidence type="ECO:0000256" key="5">
    <source>
        <dbReference type="ARBA" id="ARBA00023136"/>
    </source>
</evidence>
<comment type="similarity">
    <text evidence="2">Belongs to the adaptor complexes large subunit family.</text>
</comment>
<name>A0A061I929_CRIGR</name>
<evidence type="ECO:0000256" key="3">
    <source>
        <dbReference type="ARBA" id="ARBA00022448"/>
    </source>
</evidence>